<dbReference type="EMBL" id="LFJN01000008">
    <property type="protein sequence ID" value="KPI41985.1"/>
    <property type="molecule type" value="Genomic_DNA"/>
</dbReference>
<dbReference type="SUPFAM" id="SSF54427">
    <property type="entry name" value="NTF2-like"/>
    <property type="match status" value="1"/>
</dbReference>
<dbReference type="GeneID" id="28737441"/>
<evidence type="ECO:0000256" key="2">
    <source>
        <dbReference type="ARBA" id="ARBA00023239"/>
    </source>
</evidence>
<gene>
    <name evidence="4" type="ORF">AB675_5354</name>
</gene>
<proteinExistence type="inferred from homology"/>
<evidence type="ECO:0000259" key="3">
    <source>
        <dbReference type="Pfam" id="PF02982"/>
    </source>
</evidence>
<accession>A0A0N1HT24</accession>
<dbReference type="VEuPathDB" id="FungiDB:AB675_5354"/>
<dbReference type="InterPro" id="IPR049884">
    <property type="entry name" value="Scytalone_dh"/>
</dbReference>
<comment type="caution">
    <text evidence="4">The sequence shown here is derived from an EMBL/GenBank/DDBJ whole genome shotgun (WGS) entry which is preliminary data.</text>
</comment>
<dbReference type="Proteomes" id="UP000038010">
    <property type="component" value="Unassembled WGS sequence"/>
</dbReference>
<dbReference type="AlphaFoldDB" id="A0A0N1HT24"/>
<evidence type="ECO:0000256" key="1">
    <source>
        <dbReference type="ARBA" id="ARBA00008584"/>
    </source>
</evidence>
<keyword evidence="2" id="KW-0456">Lyase</keyword>
<dbReference type="InterPro" id="IPR032710">
    <property type="entry name" value="NTF2-like_dom_sf"/>
</dbReference>
<name>A0A0N1HT24_9EURO</name>
<evidence type="ECO:0000313" key="5">
    <source>
        <dbReference type="Proteomes" id="UP000038010"/>
    </source>
</evidence>
<reference evidence="4 5" key="1">
    <citation type="submission" date="2015-06" db="EMBL/GenBank/DDBJ databases">
        <title>Draft genome of the ant-associated black yeast Phialophora attae CBS 131958.</title>
        <authorList>
            <person name="Moreno L.F."/>
            <person name="Stielow B.J."/>
            <person name="de Hoog S."/>
            <person name="Vicente V.A."/>
            <person name="Weiss V.A."/>
            <person name="de Vries M."/>
            <person name="Cruz L.M."/>
            <person name="Souza E.M."/>
        </authorList>
    </citation>
    <scope>NUCLEOTIDE SEQUENCE [LARGE SCALE GENOMIC DNA]</scope>
    <source>
        <strain evidence="4 5">CBS 131958</strain>
    </source>
</reference>
<sequence>MALRPSGRVDPADAFEVQALTFEWAMSYDTKDWNRLKAILAPKLNIDYTDVDGTTFDNIPPEKWIEHCSNPRFLGGNRMSTQHFIGAAKYVQLTPNEIQADYQIRAAHVRWMDDARTVEGPKGHGHGLMRQNYIKIDGAWRLAGWRPIVLWNEHDFGEVVRFGLEQPVEKL</sequence>
<dbReference type="OrthoDB" id="5281072at2759"/>
<evidence type="ECO:0000313" key="4">
    <source>
        <dbReference type="EMBL" id="KPI41985.1"/>
    </source>
</evidence>
<dbReference type="RefSeq" id="XP_018001948.1">
    <property type="nucleotide sequence ID" value="XM_018145561.1"/>
</dbReference>
<dbReference type="Pfam" id="PF02982">
    <property type="entry name" value="Scytalone_dh"/>
    <property type="match status" value="1"/>
</dbReference>
<comment type="similarity">
    <text evidence="1">Belongs to the scytalone dehydratase family.</text>
</comment>
<dbReference type="Gene3D" id="3.10.450.50">
    <property type="match status" value="1"/>
</dbReference>
<feature type="domain" description="Scytalone dehydratase-like" evidence="3">
    <location>
        <begin position="13"/>
        <end position="162"/>
    </location>
</feature>
<organism evidence="4 5">
    <name type="scientific">Cyphellophora attinorum</name>
    <dbReference type="NCBI Taxonomy" id="1664694"/>
    <lineage>
        <taxon>Eukaryota</taxon>
        <taxon>Fungi</taxon>
        <taxon>Dikarya</taxon>
        <taxon>Ascomycota</taxon>
        <taxon>Pezizomycotina</taxon>
        <taxon>Eurotiomycetes</taxon>
        <taxon>Chaetothyriomycetidae</taxon>
        <taxon>Chaetothyriales</taxon>
        <taxon>Cyphellophoraceae</taxon>
        <taxon>Cyphellophora</taxon>
    </lineage>
</organism>
<protein>
    <submittedName>
        <fullName evidence="4">Putative scytalone dehydratase</fullName>
    </submittedName>
</protein>
<dbReference type="GO" id="GO:0016829">
    <property type="term" value="F:lyase activity"/>
    <property type="evidence" value="ECO:0007669"/>
    <property type="project" value="UniProtKB-KW"/>
</dbReference>
<dbReference type="STRING" id="1664694.A0A0N1HT24"/>
<keyword evidence="5" id="KW-1185">Reference proteome</keyword>